<name>A0A9P5VA81_9FUNG</name>
<keyword evidence="3 4" id="KW-0342">GTP-binding</keyword>
<feature type="binding site" evidence="4">
    <location>
        <position position="49"/>
    </location>
    <ligand>
        <name>GTP</name>
        <dbReference type="ChEBI" id="CHEBI:37565"/>
    </ligand>
</feature>
<dbReference type="CDD" id="cd00878">
    <property type="entry name" value="Arf_Arl"/>
    <property type="match status" value="1"/>
</dbReference>
<dbReference type="Pfam" id="PF00025">
    <property type="entry name" value="Arf"/>
    <property type="match status" value="1"/>
</dbReference>
<comment type="caution">
    <text evidence="6">The sequence shown here is derived from an EMBL/GenBank/DDBJ whole genome shotgun (WGS) entry which is preliminary data.</text>
</comment>
<dbReference type="GO" id="GO:0005525">
    <property type="term" value="F:GTP binding"/>
    <property type="evidence" value="ECO:0007669"/>
    <property type="project" value="UniProtKB-KW"/>
</dbReference>
<dbReference type="Proteomes" id="UP000748756">
    <property type="component" value="Unassembled WGS sequence"/>
</dbReference>
<dbReference type="InterPro" id="IPR024156">
    <property type="entry name" value="Small_GTPase_ARF"/>
</dbReference>
<dbReference type="GO" id="GO:0030010">
    <property type="term" value="P:establishment of cell polarity"/>
    <property type="evidence" value="ECO:0007669"/>
    <property type="project" value="UniProtKB-ARBA"/>
</dbReference>
<protein>
    <recommendedName>
        <fullName evidence="8">ADP-ribosylation factor</fullName>
    </recommendedName>
</protein>
<evidence type="ECO:0000256" key="2">
    <source>
        <dbReference type="ARBA" id="ARBA00022741"/>
    </source>
</evidence>
<feature type="binding site" evidence="4">
    <location>
        <begin position="3"/>
        <end position="10"/>
    </location>
    <ligand>
        <name>GTP</name>
        <dbReference type="ChEBI" id="CHEBI:37565"/>
    </ligand>
</feature>
<dbReference type="SMART" id="SM00177">
    <property type="entry name" value="ARF"/>
    <property type="match status" value="1"/>
</dbReference>
<dbReference type="SUPFAM" id="SSF52540">
    <property type="entry name" value="P-loop containing nucleoside triphosphate hydrolases"/>
    <property type="match status" value="1"/>
</dbReference>
<keyword evidence="5" id="KW-0460">Magnesium</keyword>
<organism evidence="6 7">
    <name type="scientific">Linnemannia schmuckeri</name>
    <dbReference type="NCBI Taxonomy" id="64567"/>
    <lineage>
        <taxon>Eukaryota</taxon>
        <taxon>Fungi</taxon>
        <taxon>Fungi incertae sedis</taxon>
        <taxon>Mucoromycota</taxon>
        <taxon>Mortierellomycotina</taxon>
        <taxon>Mortierellomycetes</taxon>
        <taxon>Mortierellales</taxon>
        <taxon>Mortierellaceae</taxon>
        <taxon>Linnemannia</taxon>
    </lineage>
</organism>
<feature type="binding site" evidence="5">
    <location>
        <position position="10"/>
    </location>
    <ligand>
        <name>Mg(2+)</name>
        <dbReference type="ChEBI" id="CHEBI:18420"/>
    </ligand>
</feature>
<keyword evidence="5" id="KW-0479">Metal-binding</keyword>
<dbReference type="InterPro" id="IPR006689">
    <property type="entry name" value="Small_GTPase_ARF/SAR"/>
</dbReference>
<dbReference type="EMBL" id="JAAAUQ010000568">
    <property type="protein sequence ID" value="KAF9149144.1"/>
    <property type="molecule type" value="Genomic_DNA"/>
</dbReference>
<dbReference type="GO" id="GO:0046872">
    <property type="term" value="F:metal ion binding"/>
    <property type="evidence" value="ECO:0007669"/>
    <property type="project" value="UniProtKB-KW"/>
</dbReference>
<dbReference type="Gene3D" id="3.40.50.300">
    <property type="entry name" value="P-loop containing nucleotide triphosphate hydrolases"/>
    <property type="match status" value="1"/>
</dbReference>
<dbReference type="PROSITE" id="PS51417">
    <property type="entry name" value="ARF"/>
    <property type="match status" value="1"/>
</dbReference>
<keyword evidence="7" id="KW-1185">Reference proteome</keyword>
<feature type="binding site" evidence="5">
    <location>
        <position position="27"/>
    </location>
    <ligand>
        <name>Mg(2+)</name>
        <dbReference type="ChEBI" id="CHEBI:18420"/>
    </ligand>
</feature>
<gene>
    <name evidence="6" type="ORF">BG015_009076</name>
</gene>
<proteinExistence type="inferred from homology"/>
<dbReference type="InterPro" id="IPR027417">
    <property type="entry name" value="P-loop_NTPase"/>
</dbReference>
<evidence type="ECO:0000313" key="6">
    <source>
        <dbReference type="EMBL" id="KAF9149144.1"/>
    </source>
</evidence>
<dbReference type="FunFam" id="3.40.50.300:FF:000412">
    <property type="entry name" value="ADP-ribosylation factor 1"/>
    <property type="match status" value="1"/>
</dbReference>
<evidence type="ECO:0000313" key="7">
    <source>
        <dbReference type="Proteomes" id="UP000748756"/>
    </source>
</evidence>
<keyword evidence="2 4" id="KW-0547">Nucleotide-binding</keyword>
<dbReference type="PANTHER" id="PTHR11711">
    <property type="entry name" value="ADP RIBOSYLATION FACTOR-RELATED"/>
    <property type="match status" value="1"/>
</dbReference>
<evidence type="ECO:0000256" key="1">
    <source>
        <dbReference type="ARBA" id="ARBA00010290"/>
    </source>
</evidence>
<evidence type="ECO:0000256" key="5">
    <source>
        <dbReference type="PIRSR" id="PIRSR606689-2"/>
    </source>
</evidence>
<dbReference type="OrthoDB" id="2412813at2759"/>
<sequence length="169" mass="19167">MIGTPGGGKTTLLYRLFLGETITTIPTYGFNIERINIEGFNVTIWDIGGNWYNRGLLWRHYSEGSVGIISVVDSTDEFQFEEAKDRLWRVYEEYGDEQLGGSVLLVYANKQDCLHAMSVAEMRDRLELETRAGGRRWHIQGCTATTGAGLTEGMEWMVAQLKSKTWHHA</sequence>
<reference evidence="6" key="1">
    <citation type="journal article" date="2020" name="Fungal Divers.">
        <title>Resolving the Mortierellaceae phylogeny through synthesis of multi-gene phylogenetics and phylogenomics.</title>
        <authorList>
            <person name="Vandepol N."/>
            <person name="Liber J."/>
            <person name="Desiro A."/>
            <person name="Na H."/>
            <person name="Kennedy M."/>
            <person name="Barry K."/>
            <person name="Grigoriev I.V."/>
            <person name="Miller A.N."/>
            <person name="O'Donnell K."/>
            <person name="Stajich J.E."/>
            <person name="Bonito G."/>
        </authorList>
    </citation>
    <scope>NUCLEOTIDE SEQUENCE</scope>
    <source>
        <strain evidence="6">NRRL 6426</strain>
    </source>
</reference>
<evidence type="ECO:0008006" key="8">
    <source>
        <dbReference type="Google" id="ProtNLM"/>
    </source>
</evidence>
<evidence type="ECO:0000256" key="3">
    <source>
        <dbReference type="ARBA" id="ARBA00023134"/>
    </source>
</evidence>
<dbReference type="AlphaFoldDB" id="A0A9P5VA81"/>
<evidence type="ECO:0000256" key="4">
    <source>
        <dbReference type="PIRSR" id="PIRSR606689-1"/>
    </source>
</evidence>
<comment type="similarity">
    <text evidence="1">Belongs to the small GTPase superfamily. Arf family.</text>
</comment>
<dbReference type="GO" id="GO:0003924">
    <property type="term" value="F:GTPase activity"/>
    <property type="evidence" value="ECO:0007669"/>
    <property type="project" value="InterPro"/>
</dbReference>
<accession>A0A9P5VA81</accession>
<feature type="binding site" evidence="4">
    <location>
        <begin position="109"/>
        <end position="112"/>
    </location>
    <ligand>
        <name>GTP</name>
        <dbReference type="ChEBI" id="CHEBI:37565"/>
    </ligand>
</feature>